<accession>A0ABR4BHJ7</accession>
<evidence type="ECO:0000313" key="2">
    <source>
        <dbReference type="EMBL" id="KAL2057296.1"/>
    </source>
</evidence>
<gene>
    <name evidence="2" type="ORF">ABVK25_002349</name>
</gene>
<evidence type="ECO:0000313" key="3">
    <source>
        <dbReference type="Proteomes" id="UP001590951"/>
    </source>
</evidence>
<feature type="region of interest" description="Disordered" evidence="1">
    <location>
        <begin position="453"/>
        <end position="477"/>
    </location>
</feature>
<feature type="compositionally biased region" description="Polar residues" evidence="1">
    <location>
        <begin position="453"/>
        <end position="469"/>
    </location>
</feature>
<proteinExistence type="predicted"/>
<name>A0ABR4BHJ7_9LECA</name>
<organism evidence="2 3">
    <name type="scientific">Lepraria finkii</name>
    <dbReference type="NCBI Taxonomy" id="1340010"/>
    <lineage>
        <taxon>Eukaryota</taxon>
        <taxon>Fungi</taxon>
        <taxon>Dikarya</taxon>
        <taxon>Ascomycota</taxon>
        <taxon>Pezizomycotina</taxon>
        <taxon>Lecanoromycetes</taxon>
        <taxon>OSLEUM clade</taxon>
        <taxon>Lecanoromycetidae</taxon>
        <taxon>Lecanorales</taxon>
        <taxon>Lecanorineae</taxon>
        <taxon>Stereocaulaceae</taxon>
        <taxon>Lepraria</taxon>
    </lineage>
</organism>
<dbReference type="EMBL" id="JBHFEH010000005">
    <property type="protein sequence ID" value="KAL2057296.1"/>
    <property type="molecule type" value="Genomic_DNA"/>
</dbReference>
<evidence type="ECO:0000256" key="1">
    <source>
        <dbReference type="SAM" id="MobiDB-lite"/>
    </source>
</evidence>
<protein>
    <submittedName>
        <fullName evidence="2">Uncharacterized protein</fullName>
    </submittedName>
</protein>
<feature type="compositionally biased region" description="Polar residues" evidence="1">
    <location>
        <begin position="292"/>
        <end position="342"/>
    </location>
</feature>
<keyword evidence="3" id="KW-1185">Reference proteome</keyword>
<reference evidence="2 3" key="1">
    <citation type="submission" date="2024-09" db="EMBL/GenBank/DDBJ databases">
        <title>Rethinking Asexuality: The Enigmatic Case of Functional Sexual Genes in Lepraria (Stereocaulaceae).</title>
        <authorList>
            <person name="Doellman M."/>
            <person name="Sun Y."/>
            <person name="Barcenas-Pena A."/>
            <person name="Lumbsch H.T."/>
            <person name="Grewe F."/>
        </authorList>
    </citation>
    <scope>NUCLEOTIDE SEQUENCE [LARGE SCALE GENOMIC DNA]</scope>
    <source>
        <strain evidence="2 3">Grewe 0041</strain>
    </source>
</reference>
<dbReference type="Proteomes" id="UP001590951">
    <property type="component" value="Unassembled WGS sequence"/>
</dbReference>
<sequence>MADIHARPTMAPSSLCSAIKLASLVQRVKNRLKSCIKKYLPSTKPAKSSCSNKLTTYARKTVSSTIKSQSKSTLYLGRRHTLVSIQRRKGDITSLLDDLDLHAQPGDLDLRTVAEQDCLFIKHDSHLTSLPRSLDKLCDILALTAALVDRLKNRSGSSIQRKRNGADDDVVCDDFKCDKYIANLEHLLRCLKQTALDAIIRHYLKVVEAHILHWHHYWQYQKRIDEGWFAEWPNGQRPLSTMWPWNIKPSLLVLWGVCWMFYGSSAYNNSNSRPTRNRGGTEPLGEDFWTRHSGQPQPQLTQQHNATYNYPSQPRQQYVTHPNTSTISETSQEWAAPASNSHPNSLWLHPPKAGAQVRRANDPGHDSRAQSRDYPPLTICSHAENQGNPLYPAIISASPYIKGTSSVSSDLFPAVCWPYSQGITQSINQDQPSAYAPSYTPWQSKYNSVENITASAQSSRSDPSFQSYGPPQQVANPQAAARGLGSLGFRLGLQMHDITSYPSPHSDVSGQMISSCLSVLPRAMTSPTAGDPKNHPETWKA</sequence>
<comment type="caution">
    <text evidence="2">The sequence shown here is derived from an EMBL/GenBank/DDBJ whole genome shotgun (WGS) entry which is preliminary data.</text>
</comment>
<feature type="region of interest" description="Disordered" evidence="1">
    <location>
        <begin position="270"/>
        <end position="342"/>
    </location>
</feature>